<dbReference type="Proteomes" id="UP000606172">
    <property type="component" value="Unassembled WGS sequence"/>
</dbReference>
<keyword evidence="2" id="KW-1185">Reference proteome</keyword>
<reference evidence="1" key="1">
    <citation type="submission" date="2021-01" db="EMBL/GenBank/DDBJ databases">
        <title>Whole genome shotgun sequence of Sinosporangium siamense NBRC 109515.</title>
        <authorList>
            <person name="Komaki H."/>
            <person name="Tamura T."/>
        </authorList>
    </citation>
    <scope>NUCLEOTIDE SEQUENCE</scope>
    <source>
        <strain evidence="1">NBRC 109515</strain>
    </source>
</reference>
<gene>
    <name evidence="1" type="ORF">Ssi02_55420</name>
</gene>
<dbReference type="EMBL" id="BOOW01000035">
    <property type="protein sequence ID" value="GII95311.1"/>
    <property type="molecule type" value="Genomic_DNA"/>
</dbReference>
<dbReference type="RefSeq" id="WP_239129766.1">
    <property type="nucleotide sequence ID" value="NZ_BOOW01000035.1"/>
</dbReference>
<protein>
    <submittedName>
        <fullName evidence="1">Uncharacterized protein</fullName>
    </submittedName>
</protein>
<evidence type="ECO:0000313" key="2">
    <source>
        <dbReference type="Proteomes" id="UP000606172"/>
    </source>
</evidence>
<name>A0A919V9H6_9ACTN</name>
<sequence length="93" mass="10068">MIRLFFRIMMLGLNLAAGALLAVWAMRKLQALHPDHLARRAAGGAVGLLEQAREFADDVLEAAAEHEVELRARLEVGRVEHGSAAGRRSGRGA</sequence>
<accession>A0A919V9H6</accession>
<comment type="caution">
    <text evidence="1">The sequence shown here is derived from an EMBL/GenBank/DDBJ whole genome shotgun (WGS) entry which is preliminary data.</text>
</comment>
<dbReference type="AlphaFoldDB" id="A0A919V9H6"/>
<proteinExistence type="predicted"/>
<evidence type="ECO:0000313" key="1">
    <source>
        <dbReference type="EMBL" id="GII95311.1"/>
    </source>
</evidence>
<organism evidence="1 2">
    <name type="scientific">Sinosporangium siamense</name>
    <dbReference type="NCBI Taxonomy" id="1367973"/>
    <lineage>
        <taxon>Bacteria</taxon>
        <taxon>Bacillati</taxon>
        <taxon>Actinomycetota</taxon>
        <taxon>Actinomycetes</taxon>
        <taxon>Streptosporangiales</taxon>
        <taxon>Streptosporangiaceae</taxon>
        <taxon>Sinosporangium</taxon>
    </lineage>
</organism>